<accession>A0AAD6B267</accession>
<name>A0AAD6B267_9TELE</name>
<organism evidence="2 3">
    <name type="scientific">Pogonophryne albipinna</name>
    <dbReference type="NCBI Taxonomy" id="1090488"/>
    <lineage>
        <taxon>Eukaryota</taxon>
        <taxon>Metazoa</taxon>
        <taxon>Chordata</taxon>
        <taxon>Craniata</taxon>
        <taxon>Vertebrata</taxon>
        <taxon>Euteleostomi</taxon>
        <taxon>Actinopterygii</taxon>
        <taxon>Neopterygii</taxon>
        <taxon>Teleostei</taxon>
        <taxon>Neoteleostei</taxon>
        <taxon>Acanthomorphata</taxon>
        <taxon>Eupercaria</taxon>
        <taxon>Perciformes</taxon>
        <taxon>Notothenioidei</taxon>
        <taxon>Pogonophryne</taxon>
    </lineage>
</organism>
<feature type="region of interest" description="Disordered" evidence="1">
    <location>
        <begin position="80"/>
        <end position="99"/>
    </location>
</feature>
<evidence type="ECO:0000256" key="1">
    <source>
        <dbReference type="SAM" id="MobiDB-lite"/>
    </source>
</evidence>
<evidence type="ECO:0000313" key="3">
    <source>
        <dbReference type="Proteomes" id="UP001219934"/>
    </source>
</evidence>
<keyword evidence="3" id="KW-1185">Reference proteome</keyword>
<dbReference type="Proteomes" id="UP001219934">
    <property type="component" value="Unassembled WGS sequence"/>
</dbReference>
<reference evidence="2" key="1">
    <citation type="submission" date="2022-11" db="EMBL/GenBank/DDBJ databases">
        <title>Chromosome-level genome of Pogonophryne albipinna.</title>
        <authorList>
            <person name="Jo E."/>
        </authorList>
    </citation>
    <scope>NUCLEOTIDE SEQUENCE</scope>
    <source>
        <strain evidence="2">SGF0006</strain>
        <tissue evidence="2">Muscle</tissue>
    </source>
</reference>
<dbReference type="EMBL" id="JAPTMU010000012">
    <property type="protein sequence ID" value="KAJ4934894.1"/>
    <property type="molecule type" value="Genomic_DNA"/>
</dbReference>
<proteinExistence type="predicted"/>
<evidence type="ECO:0000313" key="2">
    <source>
        <dbReference type="EMBL" id="KAJ4934894.1"/>
    </source>
</evidence>
<comment type="caution">
    <text evidence="2">The sequence shown here is derived from an EMBL/GenBank/DDBJ whole genome shotgun (WGS) entry which is preliminary data.</text>
</comment>
<protein>
    <submittedName>
        <fullName evidence="2">Uncharacterized protein</fullName>
    </submittedName>
</protein>
<sequence>MDKRKRLMNVQEALELLNRLSEAESDGGEVSGLSDVSWLSCSLSSFFSCSPLSAAVTDFFLTRLKYEYFKAKKLKGNNEMAPKLNYTPFPESQKRDFSE</sequence>
<dbReference type="AlphaFoldDB" id="A0AAD6B267"/>
<gene>
    <name evidence="2" type="ORF">JOQ06_007675</name>
</gene>